<dbReference type="Pfam" id="PF25149">
    <property type="entry name" value="DUF7825"/>
    <property type="match status" value="1"/>
</dbReference>
<evidence type="ECO:0000259" key="1">
    <source>
        <dbReference type="Pfam" id="PF20103"/>
    </source>
</evidence>
<reference evidence="5 7" key="2">
    <citation type="submission" date="2017-06" db="EMBL/GenBank/DDBJ databases">
        <authorList>
            <consortium name="Pathogen Informatics"/>
        </authorList>
    </citation>
    <scope>NUCLEOTIDE SEQUENCE [LARGE SCALE GENOMIC DNA]</scope>
    <source>
        <strain evidence="5 7">NCTC12947</strain>
    </source>
</reference>
<feature type="domain" description="DUF7825" evidence="3">
    <location>
        <begin position="464"/>
        <end position="587"/>
    </location>
</feature>
<dbReference type="RefSeq" id="WP_066431323.1">
    <property type="nucleotide sequence ID" value="NZ_CP014227.1"/>
</dbReference>
<feature type="domain" description="DUF6493" evidence="1">
    <location>
        <begin position="69"/>
        <end position="164"/>
    </location>
</feature>
<protein>
    <submittedName>
        <fullName evidence="5">Uncharacterized protein</fullName>
    </submittedName>
</protein>
<evidence type="ECO:0000313" key="5">
    <source>
        <dbReference type="EMBL" id="SNV14630.1"/>
    </source>
</evidence>
<dbReference type="Pfam" id="PF20103">
    <property type="entry name" value="DUF6493"/>
    <property type="match status" value="1"/>
</dbReference>
<dbReference type="Proteomes" id="UP000215539">
    <property type="component" value="Chromosome 1"/>
</dbReference>
<keyword evidence="6" id="KW-1185">Reference proteome</keyword>
<evidence type="ECO:0000313" key="6">
    <source>
        <dbReference type="Proteomes" id="UP000065822"/>
    </source>
</evidence>
<reference evidence="4 6" key="1">
    <citation type="submission" date="2016-02" db="EMBL/GenBank/DDBJ databases">
        <authorList>
            <person name="Holder M.E."/>
            <person name="Ajami N.J."/>
            <person name="Petrosino J.F."/>
        </authorList>
    </citation>
    <scope>NUCLEOTIDE SEQUENCE [LARGE SCALE GENOMIC DNA]</scope>
    <source>
        <strain evidence="4 6">CCUG 32990</strain>
    </source>
</reference>
<dbReference type="KEGG" id="chg:AXF12_11280"/>
<dbReference type="EMBL" id="LT906449">
    <property type="protein sequence ID" value="SNV14630.1"/>
    <property type="molecule type" value="Genomic_DNA"/>
</dbReference>
<organism evidence="5 7">
    <name type="scientific">Capnocytophaga haemolytica</name>
    <dbReference type="NCBI Taxonomy" id="45243"/>
    <lineage>
        <taxon>Bacteria</taxon>
        <taxon>Pseudomonadati</taxon>
        <taxon>Bacteroidota</taxon>
        <taxon>Flavobacteriia</taxon>
        <taxon>Flavobacteriales</taxon>
        <taxon>Flavobacteriaceae</taxon>
        <taxon>Capnocytophaga</taxon>
    </lineage>
</organism>
<dbReference type="Pfam" id="PF25148">
    <property type="entry name" value="DUF7824"/>
    <property type="match status" value="1"/>
</dbReference>
<name>A0AAX2H0D4_9FLAO</name>
<evidence type="ECO:0000259" key="3">
    <source>
        <dbReference type="Pfam" id="PF25149"/>
    </source>
</evidence>
<evidence type="ECO:0000313" key="7">
    <source>
        <dbReference type="Proteomes" id="UP000215539"/>
    </source>
</evidence>
<evidence type="ECO:0000313" key="4">
    <source>
        <dbReference type="EMBL" id="AMD86038.1"/>
    </source>
</evidence>
<accession>A0AAX2H0D4</accession>
<dbReference type="InterPro" id="IPR056727">
    <property type="entry name" value="DUF7825"/>
</dbReference>
<sequence>MLVALWEAGDLTFDEGPFAQRLYNSIWGFQEEQGVSLVALLAKQPELAEKVLSVLPLYMESLTFDNQLHINFFKQLQEKGILPVEAFVTAAFEALLAPRKKPVLDLLCRLIEVLHPSNALLLCNQERMLALLSLGNSSLINFALPQLRKIAQEKAFDAQAFHDNFFLCANTPRIGKSILIGLEIVEQLIKQEGTKEGTEGTERLGVFFTISDEKVQQRVAQLLTTYYSKAVVDAVVLPYRVYLKEKVAAYLAEAGVTPEEDSSAKGNLSEVYPTRTPEPLKTIATWDELLFAIGDSLREGTTAQLDAIFEAFVSLQDALPANYAEQIAPYVQQLKERFGIYYQYYGSLYKVLTGEVYKDKYSHYYPKEEHDNFSFLRDKAEEVLTRQASHNTLGFLSTPTQQPFYIDPAVLEERLQAYKAAGVSPLAEDVTVAQARCIGAKEAEVYPKYEVKKATVDYYERYQLQFKKHWGAQTMGENIAYQLSLQPNAIDRLVLRYILPIGVGERAEPLHAATRVVQLLLQWQLPVKSGGWLFVATCLIGEKQPLRDMATDYLLWALGAGVDTTYLADCTRRLLASKYAPVKRFLEFTDRPLPYAEVKAFTQAVVQNYKKYVDERDKPSNHKLMLSL</sequence>
<feature type="domain" description="DUF7824" evidence="2">
    <location>
        <begin position="278"/>
        <end position="449"/>
    </location>
</feature>
<dbReference type="AlphaFoldDB" id="A0AAX2H0D4"/>
<dbReference type="InterPro" id="IPR045472">
    <property type="entry name" value="DUF6493"/>
</dbReference>
<gene>
    <name evidence="4" type="ORF">AXF12_11280</name>
    <name evidence="5" type="ORF">SAMEA44541418_01889</name>
</gene>
<proteinExistence type="predicted"/>
<dbReference type="InterPro" id="IPR056726">
    <property type="entry name" value="DUF7824"/>
</dbReference>
<dbReference type="EMBL" id="CP014227">
    <property type="protein sequence ID" value="AMD86038.1"/>
    <property type="molecule type" value="Genomic_DNA"/>
</dbReference>
<evidence type="ECO:0000259" key="2">
    <source>
        <dbReference type="Pfam" id="PF25148"/>
    </source>
</evidence>
<dbReference type="Proteomes" id="UP000065822">
    <property type="component" value="Chromosome"/>
</dbReference>